<comment type="caution">
    <text evidence="2">The sequence shown here is derived from an EMBL/GenBank/DDBJ whole genome shotgun (WGS) entry which is preliminary data.</text>
</comment>
<accession>A0A3M8DEK6</accession>
<dbReference type="PANTHER" id="PTHR33930">
    <property type="entry name" value="ALKYL HYDROPEROXIDE REDUCTASE AHPD"/>
    <property type="match status" value="1"/>
</dbReference>
<protein>
    <submittedName>
        <fullName evidence="2">Carboxymuconolactone decarboxylase family protein</fullName>
    </submittedName>
</protein>
<dbReference type="Gene3D" id="1.20.1290.10">
    <property type="entry name" value="AhpD-like"/>
    <property type="match status" value="1"/>
</dbReference>
<evidence type="ECO:0000313" key="3">
    <source>
        <dbReference type="Proteomes" id="UP000281915"/>
    </source>
</evidence>
<dbReference type="Proteomes" id="UP000281915">
    <property type="component" value="Unassembled WGS sequence"/>
</dbReference>
<dbReference type="RefSeq" id="WP_122911912.1">
    <property type="nucleotide sequence ID" value="NZ_RHHT01000002.1"/>
</dbReference>
<dbReference type="AlphaFoldDB" id="A0A3M8DEK6"/>
<name>A0A3M8DEK6_9BACL</name>
<sequence>MEHVLAQQYRDGLIAFGEMLPEALQAYNQFTSQCFASGVLSVKEKHLQALAISLFAGNEHCIVYHLEAALGEGITEKEIAETVAVAGAFGGGTTLAHGVVLIQEVLREKQDNMQ</sequence>
<dbReference type="InterPro" id="IPR003779">
    <property type="entry name" value="CMD-like"/>
</dbReference>
<organism evidence="2 3">
    <name type="scientific">Brevibacillus panacihumi</name>
    <dbReference type="NCBI Taxonomy" id="497735"/>
    <lineage>
        <taxon>Bacteria</taxon>
        <taxon>Bacillati</taxon>
        <taxon>Bacillota</taxon>
        <taxon>Bacilli</taxon>
        <taxon>Bacillales</taxon>
        <taxon>Paenibacillaceae</taxon>
        <taxon>Brevibacillus</taxon>
    </lineage>
</organism>
<feature type="domain" description="Carboxymuconolactone decarboxylase-like" evidence="1">
    <location>
        <begin position="21"/>
        <end position="98"/>
    </location>
</feature>
<dbReference type="InterPro" id="IPR029032">
    <property type="entry name" value="AhpD-like"/>
</dbReference>
<gene>
    <name evidence="2" type="ORF">EDM58_02490</name>
</gene>
<dbReference type="EMBL" id="RHHT01000002">
    <property type="protein sequence ID" value="RNB86426.1"/>
    <property type="molecule type" value="Genomic_DNA"/>
</dbReference>
<dbReference type="Pfam" id="PF02627">
    <property type="entry name" value="CMD"/>
    <property type="match status" value="1"/>
</dbReference>
<proteinExistence type="predicted"/>
<evidence type="ECO:0000259" key="1">
    <source>
        <dbReference type="Pfam" id="PF02627"/>
    </source>
</evidence>
<dbReference type="SUPFAM" id="SSF69118">
    <property type="entry name" value="AhpD-like"/>
    <property type="match status" value="1"/>
</dbReference>
<reference evidence="2 3" key="1">
    <citation type="submission" date="2018-10" db="EMBL/GenBank/DDBJ databases">
        <title>Phylogenomics of Brevibacillus.</title>
        <authorList>
            <person name="Dunlap C."/>
        </authorList>
    </citation>
    <scope>NUCLEOTIDE SEQUENCE [LARGE SCALE GENOMIC DNA]</scope>
    <source>
        <strain evidence="2 3">JCM 15085</strain>
    </source>
</reference>
<dbReference type="PANTHER" id="PTHR33930:SF2">
    <property type="entry name" value="BLR3452 PROTEIN"/>
    <property type="match status" value="1"/>
</dbReference>
<evidence type="ECO:0000313" key="2">
    <source>
        <dbReference type="EMBL" id="RNB86426.1"/>
    </source>
</evidence>
<dbReference type="GO" id="GO:0051920">
    <property type="term" value="F:peroxiredoxin activity"/>
    <property type="evidence" value="ECO:0007669"/>
    <property type="project" value="InterPro"/>
</dbReference>